<dbReference type="PANTHER" id="PTHR48045">
    <property type="entry name" value="UDP-GLYCOSYLTRANSFERASE 72B1"/>
    <property type="match status" value="1"/>
</dbReference>
<dbReference type="Proteomes" id="UP000289738">
    <property type="component" value="Chromosome A02"/>
</dbReference>
<dbReference type="InterPro" id="IPR002213">
    <property type="entry name" value="UDP_glucos_trans"/>
</dbReference>
<evidence type="ECO:0000256" key="2">
    <source>
        <dbReference type="ARBA" id="ARBA00022679"/>
    </source>
</evidence>
<dbReference type="FunFam" id="3.40.50.2000:FF:000056">
    <property type="entry name" value="Glycosyltransferase"/>
    <property type="match status" value="1"/>
</dbReference>
<evidence type="ECO:0000313" key="3">
    <source>
        <dbReference type="EMBL" id="RYR74782.1"/>
    </source>
</evidence>
<keyword evidence="2" id="KW-0808">Transferase</keyword>
<dbReference type="SUPFAM" id="SSF53756">
    <property type="entry name" value="UDP-Glycosyltransferase/glycogen phosphorylase"/>
    <property type="match status" value="2"/>
</dbReference>
<sequence>MEKKVCIAMVPCPGHGHLIPFVEFAKRFLLHNNNNGVFFHVTILVPTQGSPSSSTIAILNALPSNMDFTFLPSITMDQLHNPPTHPIPRMKLIVQLSLPSLRKALTSLTSRTTLVALVSHFFSIDSLLLAQEFNIFSCVLYSAGATSLCFSLSFPMLDKESDNNSNDEFLDLTKPVKVSGCSVSFQVKDLPDLIHFPRSSEVYKSYLDVCKALSLVDVVILNSFNSLEGDTIGSIQKEKTAPFVCPIGPIIQTESGNEANKLECVRWLENQPPKSVLYICFGSGGTISHEQLNEIAHGLELSGHRFLWVLRPPSKISESGYLIVTKNDDPLEYLPSGFLNRTKGQGLVVPSWAPQIEILAHGSTGAFLSHCGWSSAMESIIHGVPIIALPLFAEQRMNATLFTDLLKVALRPEQGDADENVIVTRDQVVKVIKRIMESDEGLEVRKRTREKPLLEFAKRFLLHHRDDFHVTFLIPTLGPPSPSTIAIINTLPSNIDFTFLPPVNIQDLHIQTHHPVPQMILAVRHTLPSLKDALASLSSRTNLVALVLDVFSLEVLHLAKEFNISFYVAFASGAATLSFVLFFPKFDESFSFKFESEPEFLDLKRTMAVPSCDYTSFKVKDLLDPILFRRSGEIYTLFFTFNDLKPEAMRALHNGSHPSRSIFLVGPIVAQPNQN</sequence>
<name>A0A445EHF5_ARAHY</name>
<keyword evidence="4" id="KW-1185">Reference proteome</keyword>
<gene>
    <name evidence="3" type="ORF">Ahy_A02g009499</name>
</gene>
<dbReference type="InterPro" id="IPR035595">
    <property type="entry name" value="UDP_glycos_trans_CS"/>
</dbReference>
<dbReference type="AlphaFoldDB" id="A0A445EHF5"/>
<comment type="caution">
    <text evidence="3">The sequence shown here is derived from an EMBL/GenBank/DDBJ whole genome shotgun (WGS) entry which is preliminary data.</text>
</comment>
<evidence type="ECO:0000313" key="4">
    <source>
        <dbReference type="Proteomes" id="UP000289738"/>
    </source>
</evidence>
<dbReference type="GO" id="GO:0008194">
    <property type="term" value="F:UDP-glycosyltransferase activity"/>
    <property type="evidence" value="ECO:0007669"/>
    <property type="project" value="InterPro"/>
</dbReference>
<accession>A0A445EHF5</accession>
<dbReference type="EMBL" id="SDMP01000002">
    <property type="protein sequence ID" value="RYR74782.1"/>
    <property type="molecule type" value="Genomic_DNA"/>
</dbReference>
<dbReference type="Pfam" id="PF00201">
    <property type="entry name" value="UDPGT"/>
    <property type="match status" value="1"/>
</dbReference>
<dbReference type="PANTHER" id="PTHR48045:SF11">
    <property type="entry name" value="UDP-GLYCOSYLTRANSFERASE 72B1"/>
    <property type="match status" value="1"/>
</dbReference>
<proteinExistence type="inferred from homology"/>
<reference evidence="3 4" key="1">
    <citation type="submission" date="2019-01" db="EMBL/GenBank/DDBJ databases">
        <title>Sequencing of cultivated peanut Arachis hypogaea provides insights into genome evolution and oil improvement.</title>
        <authorList>
            <person name="Chen X."/>
        </authorList>
    </citation>
    <scope>NUCLEOTIDE SEQUENCE [LARGE SCALE GENOMIC DNA]</scope>
    <source>
        <strain evidence="4">cv. Fuhuasheng</strain>
        <tissue evidence="3">Leaves</tissue>
    </source>
</reference>
<organism evidence="3 4">
    <name type="scientific">Arachis hypogaea</name>
    <name type="common">Peanut</name>
    <dbReference type="NCBI Taxonomy" id="3818"/>
    <lineage>
        <taxon>Eukaryota</taxon>
        <taxon>Viridiplantae</taxon>
        <taxon>Streptophyta</taxon>
        <taxon>Embryophyta</taxon>
        <taxon>Tracheophyta</taxon>
        <taxon>Spermatophyta</taxon>
        <taxon>Magnoliopsida</taxon>
        <taxon>eudicotyledons</taxon>
        <taxon>Gunneridae</taxon>
        <taxon>Pentapetalae</taxon>
        <taxon>rosids</taxon>
        <taxon>fabids</taxon>
        <taxon>Fabales</taxon>
        <taxon>Fabaceae</taxon>
        <taxon>Papilionoideae</taxon>
        <taxon>50 kb inversion clade</taxon>
        <taxon>dalbergioids sensu lato</taxon>
        <taxon>Dalbergieae</taxon>
        <taxon>Pterocarpus clade</taxon>
        <taxon>Arachis</taxon>
    </lineage>
</organism>
<comment type="similarity">
    <text evidence="1">Belongs to the UDP-glycosyltransferase family.</text>
</comment>
<evidence type="ECO:0000256" key="1">
    <source>
        <dbReference type="ARBA" id="ARBA00009995"/>
    </source>
</evidence>
<dbReference type="Gene3D" id="3.40.50.2000">
    <property type="entry name" value="Glycogen Phosphorylase B"/>
    <property type="match status" value="3"/>
</dbReference>
<protein>
    <submittedName>
        <fullName evidence="3">Uncharacterized protein</fullName>
    </submittedName>
</protein>
<dbReference type="PROSITE" id="PS00375">
    <property type="entry name" value="UDPGT"/>
    <property type="match status" value="1"/>
</dbReference>
<dbReference type="CDD" id="cd03784">
    <property type="entry name" value="GT1_Gtf-like"/>
    <property type="match status" value="1"/>
</dbReference>